<name>A0ACC0AQS0_CATRO</name>
<reference evidence="2" key="1">
    <citation type="journal article" date="2023" name="Nat. Plants">
        <title>Single-cell RNA sequencing provides a high-resolution roadmap for understanding the multicellular compartmentation of specialized metabolism.</title>
        <authorList>
            <person name="Sun S."/>
            <person name="Shen X."/>
            <person name="Li Y."/>
            <person name="Li Y."/>
            <person name="Wang S."/>
            <person name="Li R."/>
            <person name="Zhang H."/>
            <person name="Shen G."/>
            <person name="Guo B."/>
            <person name="Wei J."/>
            <person name="Xu J."/>
            <person name="St-Pierre B."/>
            <person name="Chen S."/>
            <person name="Sun C."/>
        </authorList>
    </citation>
    <scope>NUCLEOTIDE SEQUENCE [LARGE SCALE GENOMIC DNA]</scope>
</reference>
<evidence type="ECO:0000313" key="1">
    <source>
        <dbReference type="EMBL" id="KAI5663219.1"/>
    </source>
</evidence>
<keyword evidence="2" id="KW-1185">Reference proteome</keyword>
<dbReference type="Proteomes" id="UP001060085">
    <property type="component" value="Linkage Group LG05"/>
</dbReference>
<evidence type="ECO:0000313" key="2">
    <source>
        <dbReference type="Proteomes" id="UP001060085"/>
    </source>
</evidence>
<gene>
    <name evidence="1" type="ORF">M9H77_22542</name>
</gene>
<accession>A0ACC0AQS0</accession>
<protein>
    <submittedName>
        <fullName evidence="1">Uncharacterized protein</fullName>
    </submittedName>
</protein>
<comment type="caution">
    <text evidence="1">The sequence shown here is derived from an EMBL/GenBank/DDBJ whole genome shotgun (WGS) entry which is preliminary data.</text>
</comment>
<organism evidence="1 2">
    <name type="scientific">Catharanthus roseus</name>
    <name type="common">Madagascar periwinkle</name>
    <name type="synonym">Vinca rosea</name>
    <dbReference type="NCBI Taxonomy" id="4058"/>
    <lineage>
        <taxon>Eukaryota</taxon>
        <taxon>Viridiplantae</taxon>
        <taxon>Streptophyta</taxon>
        <taxon>Embryophyta</taxon>
        <taxon>Tracheophyta</taxon>
        <taxon>Spermatophyta</taxon>
        <taxon>Magnoliopsida</taxon>
        <taxon>eudicotyledons</taxon>
        <taxon>Gunneridae</taxon>
        <taxon>Pentapetalae</taxon>
        <taxon>asterids</taxon>
        <taxon>lamiids</taxon>
        <taxon>Gentianales</taxon>
        <taxon>Apocynaceae</taxon>
        <taxon>Rauvolfioideae</taxon>
        <taxon>Vinceae</taxon>
        <taxon>Catharanthinae</taxon>
        <taxon>Catharanthus</taxon>
    </lineage>
</organism>
<proteinExistence type="predicted"/>
<sequence>MAPNKKQQIIVVNTGVPGDIRCSFHFLIAILVIGLVSAAVYLTAQSGNYLLDQDHEDEDNFGIGSRSSSGNNSVPKCDLFSGKWIFDNKSYPLYKENECRFMSEQLACQKFGRKDVRYQYWRWQPHQCDLPRFNATALLEKLRNKRMVFVGDSLNRGQWVSMVCLLQTSMPSSHKYSMHNNGSNLIKFKAKEYNASIDFYWAPLLVESNSDDPVKHRLPERIVRVQSIENHAKFWTNADILVFNTYLWWRRPIMKILWGSFERSDEGFYKEVEILRSYKMALRTWSEWLEFHVDHHRTQMFFMSMSPTHQRAEEWDKSEGENCYKETEMISKENYWGNGSDPKMMRIVETTIDELKNKGLNVQMINITQLSEYRKEGHPSIYRKQWEPLTEEQISEPSSYADCIHWCLPGVPDVWNELLFAYIFNYHKNPMQIQDL</sequence>
<dbReference type="EMBL" id="CM044705">
    <property type="protein sequence ID" value="KAI5663219.1"/>
    <property type="molecule type" value="Genomic_DNA"/>
</dbReference>